<organism evidence="1">
    <name type="scientific">Mesocestoides corti</name>
    <name type="common">Flatworm</name>
    <dbReference type="NCBI Taxonomy" id="53468"/>
    <lineage>
        <taxon>Eukaryota</taxon>
        <taxon>Metazoa</taxon>
        <taxon>Spiralia</taxon>
        <taxon>Lophotrochozoa</taxon>
        <taxon>Platyhelminthes</taxon>
        <taxon>Cestoda</taxon>
        <taxon>Eucestoda</taxon>
        <taxon>Cyclophyllidea</taxon>
        <taxon>Mesocestoididae</taxon>
        <taxon>Mesocestoides</taxon>
    </lineage>
</organism>
<dbReference type="AlphaFoldDB" id="A0A5K3FZG4"/>
<proteinExistence type="predicted"/>
<evidence type="ECO:0000313" key="1">
    <source>
        <dbReference type="WBParaSite" id="MCU_013646-RA"/>
    </source>
</evidence>
<sequence length="68" mass="7362">MFLRRTGPVKVISRSSLLGGQWCPPAPPELQGGVSSQQSASSALPLLFGHAHPSNYHLFFVDKIGWTT</sequence>
<protein>
    <submittedName>
        <fullName evidence="1">Uncharacterized protein</fullName>
    </submittedName>
</protein>
<dbReference type="WBParaSite" id="MCU_013646-RA">
    <property type="protein sequence ID" value="MCU_013646-RA"/>
    <property type="gene ID" value="MCU_013646"/>
</dbReference>
<reference evidence="1" key="1">
    <citation type="submission" date="2019-11" db="UniProtKB">
        <authorList>
            <consortium name="WormBaseParasite"/>
        </authorList>
    </citation>
    <scope>IDENTIFICATION</scope>
</reference>
<name>A0A5K3FZG4_MESCO</name>
<accession>A0A5K3FZG4</accession>